<dbReference type="InterPro" id="IPR036928">
    <property type="entry name" value="AS_sf"/>
</dbReference>
<gene>
    <name evidence="2" type="primary">gatA_2</name>
    <name evidence="2" type="ORF">NCTC13291_01192</name>
</gene>
<feature type="domain" description="Amidase" evidence="1">
    <location>
        <begin position="38"/>
        <end position="462"/>
    </location>
</feature>
<dbReference type="InterPro" id="IPR000120">
    <property type="entry name" value="Amidase"/>
</dbReference>
<name>A0A379MZJ6_9PROT</name>
<accession>A0A379MZJ6</accession>
<keyword evidence="2" id="KW-0436">Ligase</keyword>
<sequence length="485" mass="51318">MDAVPMVPPMVTTDGLAGLSLAEAADAFARGEVTATALTRACLDRIEAHEPAINATTWIEREAALEAAAAADKARAAGIAPGPLAGVPMAHKDMYYKAGKLSTCGSAIRGDFRPDYTATVIERLEGAGAITMGGLNMAEFAQNPTGHNRHFGDCLNPWNGDYITGGSSSGSGAAVSARFAFMALGSDTGGSIRLPASACGVVGLKPTQTRVSRHGVMPLSFSCDNVGPLVRTVRDCARVMGVIAGHDPKDPTSAKEAVPDYEAALTGDLRGQRIGVAETWFLDGADPDILAAFDAAIEVLRGRGATVTRISLPVMEQVLTYGSVVSRSEGPAIHANWMRERPGDYANHLSGRMFPGYAIPASYYIEALSRRGPVLRAFCDEVFAQVDVLAMPTIPRRIPTRAECRIDGGDPEAIQRFGLITQNTRPINYLGLPGLSLHCGFDDRGLPVGLQLVGRPFAEARLMTVGDAYQRDTDWHSRVPALGAA</sequence>
<evidence type="ECO:0000313" key="3">
    <source>
        <dbReference type="Proteomes" id="UP000254919"/>
    </source>
</evidence>
<dbReference type="PANTHER" id="PTHR11895:SF176">
    <property type="entry name" value="AMIDASE AMID-RELATED"/>
    <property type="match status" value="1"/>
</dbReference>
<dbReference type="GO" id="GO:0016740">
    <property type="term" value="F:transferase activity"/>
    <property type="evidence" value="ECO:0007669"/>
    <property type="project" value="UniProtKB-KW"/>
</dbReference>
<dbReference type="RefSeq" id="WP_019461383.1">
    <property type="nucleotide sequence ID" value="NZ_AP031462.1"/>
</dbReference>
<dbReference type="Proteomes" id="UP000254919">
    <property type="component" value="Unassembled WGS sequence"/>
</dbReference>
<dbReference type="GeneID" id="99632243"/>
<dbReference type="AlphaFoldDB" id="A0A379MZJ6"/>
<dbReference type="PROSITE" id="PS00571">
    <property type="entry name" value="AMIDASES"/>
    <property type="match status" value="1"/>
</dbReference>
<dbReference type="EC" id="6.3.5.-" evidence="2"/>
<dbReference type="InterPro" id="IPR020556">
    <property type="entry name" value="Amidase_CS"/>
</dbReference>
<protein>
    <submittedName>
        <fullName evidence="2">Glutamyl-tRNA(Gln) amidotransferase subunit A</fullName>
        <ecNumber evidence="2">6.3.5.-</ecNumber>
    </submittedName>
</protein>
<evidence type="ECO:0000259" key="1">
    <source>
        <dbReference type="Pfam" id="PF01425"/>
    </source>
</evidence>
<dbReference type="EMBL" id="UGVN01000001">
    <property type="protein sequence ID" value="SUE39283.1"/>
    <property type="molecule type" value="Genomic_DNA"/>
</dbReference>
<dbReference type="PANTHER" id="PTHR11895">
    <property type="entry name" value="TRANSAMIDASE"/>
    <property type="match status" value="1"/>
</dbReference>
<evidence type="ECO:0000313" key="2">
    <source>
        <dbReference type="EMBL" id="SUE39283.1"/>
    </source>
</evidence>
<keyword evidence="2" id="KW-0808">Transferase</keyword>
<dbReference type="SUPFAM" id="SSF75304">
    <property type="entry name" value="Amidase signature (AS) enzymes"/>
    <property type="match status" value="1"/>
</dbReference>
<dbReference type="Gene3D" id="3.90.1300.10">
    <property type="entry name" value="Amidase signature (AS) domain"/>
    <property type="match status" value="1"/>
</dbReference>
<dbReference type="Pfam" id="PF01425">
    <property type="entry name" value="Amidase"/>
    <property type="match status" value="1"/>
</dbReference>
<dbReference type="GO" id="GO:0016874">
    <property type="term" value="F:ligase activity"/>
    <property type="evidence" value="ECO:0007669"/>
    <property type="project" value="UniProtKB-KW"/>
</dbReference>
<dbReference type="InterPro" id="IPR023631">
    <property type="entry name" value="Amidase_dom"/>
</dbReference>
<organism evidence="2 3">
    <name type="scientific">Roseomonas mucosa</name>
    <dbReference type="NCBI Taxonomy" id="207340"/>
    <lineage>
        <taxon>Bacteria</taxon>
        <taxon>Pseudomonadati</taxon>
        <taxon>Pseudomonadota</taxon>
        <taxon>Alphaproteobacteria</taxon>
        <taxon>Acetobacterales</taxon>
        <taxon>Roseomonadaceae</taxon>
        <taxon>Roseomonas</taxon>
    </lineage>
</organism>
<proteinExistence type="predicted"/>
<reference evidence="2 3" key="1">
    <citation type="submission" date="2018-06" db="EMBL/GenBank/DDBJ databases">
        <authorList>
            <consortium name="Pathogen Informatics"/>
            <person name="Doyle S."/>
        </authorList>
    </citation>
    <scope>NUCLEOTIDE SEQUENCE [LARGE SCALE GENOMIC DNA]</scope>
    <source>
        <strain evidence="2 3">NCTC13291</strain>
    </source>
</reference>